<dbReference type="PROSITE" id="PS51257">
    <property type="entry name" value="PROKAR_LIPOPROTEIN"/>
    <property type="match status" value="1"/>
</dbReference>
<name>A0A3A3FP51_9BURK</name>
<dbReference type="GO" id="GO:0009279">
    <property type="term" value="C:cell outer membrane"/>
    <property type="evidence" value="ECO:0007669"/>
    <property type="project" value="UniProtKB-SubCell"/>
</dbReference>
<evidence type="ECO:0000313" key="15">
    <source>
        <dbReference type="Proteomes" id="UP000265955"/>
    </source>
</evidence>
<dbReference type="Pfam" id="PF03550">
    <property type="entry name" value="LolB"/>
    <property type="match status" value="1"/>
</dbReference>
<keyword evidence="8" id="KW-0472">Membrane</keyword>
<evidence type="ECO:0000256" key="3">
    <source>
        <dbReference type="ARBA" id="ARBA00011245"/>
    </source>
</evidence>
<evidence type="ECO:0000256" key="12">
    <source>
        <dbReference type="ARBA" id="ARBA00023288"/>
    </source>
</evidence>
<comment type="caution">
    <text evidence="14">The sequence shown here is derived from an EMBL/GenBank/DDBJ whole genome shotgun (WGS) entry which is preliminary data.</text>
</comment>
<gene>
    <name evidence="14" type="primary">lolB</name>
    <name evidence="14" type="ORF">D3871_03335</name>
</gene>
<evidence type="ECO:0000313" key="14">
    <source>
        <dbReference type="EMBL" id="RJF97663.1"/>
    </source>
</evidence>
<dbReference type="SUPFAM" id="SSF89392">
    <property type="entry name" value="Prokaryotic lipoproteins and lipoprotein localization factors"/>
    <property type="match status" value="1"/>
</dbReference>
<evidence type="ECO:0000256" key="4">
    <source>
        <dbReference type="ARBA" id="ARBA00016202"/>
    </source>
</evidence>
<accession>A0A3A3FP51</accession>
<dbReference type="InterPro" id="IPR029046">
    <property type="entry name" value="LolA/LolB/LppX"/>
</dbReference>
<keyword evidence="6 13" id="KW-0732">Signal</keyword>
<dbReference type="NCBIfam" id="TIGR00548">
    <property type="entry name" value="lolB"/>
    <property type="match status" value="1"/>
</dbReference>
<evidence type="ECO:0000256" key="8">
    <source>
        <dbReference type="ARBA" id="ARBA00023136"/>
    </source>
</evidence>
<dbReference type="AlphaFoldDB" id="A0A3A3FP51"/>
<comment type="similarity">
    <text evidence="2">Belongs to the LolB family.</text>
</comment>
<dbReference type="Proteomes" id="UP000265955">
    <property type="component" value="Unassembled WGS sequence"/>
</dbReference>
<keyword evidence="10" id="KW-0143">Chaperone</keyword>
<evidence type="ECO:0000256" key="2">
    <source>
        <dbReference type="ARBA" id="ARBA00009696"/>
    </source>
</evidence>
<evidence type="ECO:0000256" key="13">
    <source>
        <dbReference type="SAM" id="SignalP"/>
    </source>
</evidence>
<protein>
    <recommendedName>
        <fullName evidence="4">Outer-membrane lipoprotein LolB</fullName>
    </recommendedName>
</protein>
<dbReference type="InterPro" id="IPR004565">
    <property type="entry name" value="OM_lipoprot_LolB"/>
</dbReference>
<evidence type="ECO:0000256" key="9">
    <source>
        <dbReference type="ARBA" id="ARBA00023139"/>
    </source>
</evidence>
<evidence type="ECO:0000256" key="11">
    <source>
        <dbReference type="ARBA" id="ARBA00023237"/>
    </source>
</evidence>
<feature type="signal peptide" evidence="13">
    <location>
        <begin position="1"/>
        <end position="19"/>
    </location>
</feature>
<dbReference type="OrthoDB" id="9797618at2"/>
<feature type="chain" id="PRO_5017398158" description="Outer-membrane lipoprotein LolB" evidence="13">
    <location>
        <begin position="20"/>
        <end position="212"/>
    </location>
</feature>
<evidence type="ECO:0000256" key="5">
    <source>
        <dbReference type="ARBA" id="ARBA00022448"/>
    </source>
</evidence>
<sequence length="212" mass="22956">MMRWHIGRRTAAAALSVLAAGCASLVPPASTTGPEISATVAAPLRTFQDKLDLAGRLSVRYQGERREEALHGSFTWAQSPARTTVTLLSPLGQTVAVIDVTAQGAKLTQAGQAVRTASDVDTLTAEALGWPLPVSGMRQWLQGFGLDGSGQHFVATPRNSDITTREGWRIRYANWQDEASPQSLPRRIDLARSTEQAGDVSIRIVIDTWQEH</sequence>
<evidence type="ECO:0000256" key="10">
    <source>
        <dbReference type="ARBA" id="ARBA00023186"/>
    </source>
</evidence>
<dbReference type="RefSeq" id="WP_119767612.1">
    <property type="nucleotide sequence ID" value="NZ_QYUO01000001.1"/>
</dbReference>
<keyword evidence="11" id="KW-0998">Cell outer membrane</keyword>
<dbReference type="CDD" id="cd16326">
    <property type="entry name" value="LolB"/>
    <property type="match status" value="1"/>
</dbReference>
<reference evidence="15" key="1">
    <citation type="submission" date="2018-09" db="EMBL/GenBank/DDBJ databases">
        <authorList>
            <person name="Zhu H."/>
        </authorList>
    </citation>
    <scope>NUCLEOTIDE SEQUENCE [LARGE SCALE GENOMIC DNA]</scope>
    <source>
        <strain evidence="15">K1R23-30</strain>
    </source>
</reference>
<keyword evidence="7" id="KW-0653">Protein transport</keyword>
<evidence type="ECO:0000256" key="1">
    <source>
        <dbReference type="ARBA" id="ARBA00004459"/>
    </source>
</evidence>
<proteinExistence type="inferred from homology"/>
<keyword evidence="9" id="KW-0564">Palmitate</keyword>
<dbReference type="GO" id="GO:0015031">
    <property type="term" value="P:protein transport"/>
    <property type="evidence" value="ECO:0007669"/>
    <property type="project" value="UniProtKB-KW"/>
</dbReference>
<comment type="subcellular location">
    <subcellularLocation>
        <location evidence="1">Cell outer membrane</location>
        <topology evidence="1">Lipid-anchor</topology>
    </subcellularLocation>
</comment>
<dbReference type="Gene3D" id="2.50.20.10">
    <property type="entry name" value="Lipoprotein localisation LolA/LolB/LppX"/>
    <property type="match status" value="1"/>
</dbReference>
<keyword evidence="15" id="KW-1185">Reference proteome</keyword>
<dbReference type="EMBL" id="QYUO01000001">
    <property type="protein sequence ID" value="RJF97663.1"/>
    <property type="molecule type" value="Genomic_DNA"/>
</dbReference>
<keyword evidence="12 14" id="KW-0449">Lipoprotein</keyword>
<evidence type="ECO:0000256" key="7">
    <source>
        <dbReference type="ARBA" id="ARBA00022927"/>
    </source>
</evidence>
<evidence type="ECO:0000256" key="6">
    <source>
        <dbReference type="ARBA" id="ARBA00022729"/>
    </source>
</evidence>
<keyword evidence="5" id="KW-0813">Transport</keyword>
<comment type="subunit">
    <text evidence="3">Monomer.</text>
</comment>
<organism evidence="14 15">
    <name type="scientific">Noviherbaspirillum saxi</name>
    <dbReference type="NCBI Taxonomy" id="2320863"/>
    <lineage>
        <taxon>Bacteria</taxon>
        <taxon>Pseudomonadati</taxon>
        <taxon>Pseudomonadota</taxon>
        <taxon>Betaproteobacteria</taxon>
        <taxon>Burkholderiales</taxon>
        <taxon>Oxalobacteraceae</taxon>
        <taxon>Noviherbaspirillum</taxon>
    </lineage>
</organism>